<dbReference type="EMBL" id="DSWI01000014">
    <property type="protein sequence ID" value="HFG20481.1"/>
    <property type="molecule type" value="Genomic_DNA"/>
</dbReference>
<sequence>MLVGLLPAPRHIRRNRMRILRGLAGPLLSQARHAKLRDVGGLVWYGLQHQQPNFAEPARRLKIAAHALRNTPDPFPTPTRLPAPLPPAPSPRPRRARRKRKARAQAPPAESDDGEPPRACWLRVSKKRWAKRVDKALAAASLPGAVFVTLTWPTPPSENERRLARLPKDRHRQARTFVDAIRRAKARYYVTIATRSETKTWYPHAHAIIAGLDVENIQKAAEKAGLVLAYAQPVQDPIAAARYVTSARQSKNYDKAEGRVTWGNVREFTAVNFTPKPPADWAKSLTVDGLPPEFTLRPGLRVVNPARFLTALQRDLDSPNPRIREPAVLAAADLARALSPPGVVV</sequence>
<dbReference type="AlphaFoldDB" id="A0A7C3HRU6"/>
<protein>
    <recommendedName>
        <fullName evidence="3">Replication protein</fullName>
    </recommendedName>
</protein>
<reference evidence="2" key="1">
    <citation type="journal article" date="2020" name="mSystems">
        <title>Genome- and Community-Level Interaction Insights into Carbon Utilization and Element Cycling Functions of Hydrothermarchaeota in Hydrothermal Sediment.</title>
        <authorList>
            <person name="Zhou Z."/>
            <person name="Liu Y."/>
            <person name="Xu W."/>
            <person name="Pan J."/>
            <person name="Luo Z.H."/>
            <person name="Li M."/>
        </authorList>
    </citation>
    <scope>NUCLEOTIDE SEQUENCE [LARGE SCALE GENOMIC DNA]</scope>
    <source>
        <strain evidence="2">SpSt-524</strain>
    </source>
</reference>
<feature type="compositionally biased region" description="Pro residues" evidence="1">
    <location>
        <begin position="73"/>
        <end position="91"/>
    </location>
</feature>
<feature type="region of interest" description="Disordered" evidence="1">
    <location>
        <begin position="69"/>
        <end position="118"/>
    </location>
</feature>
<organism evidence="2">
    <name type="scientific">Meiothermus ruber</name>
    <dbReference type="NCBI Taxonomy" id="277"/>
    <lineage>
        <taxon>Bacteria</taxon>
        <taxon>Thermotogati</taxon>
        <taxon>Deinococcota</taxon>
        <taxon>Deinococci</taxon>
        <taxon>Thermales</taxon>
        <taxon>Thermaceae</taxon>
        <taxon>Meiothermus</taxon>
    </lineage>
</organism>
<accession>A0A7C3HRU6</accession>
<evidence type="ECO:0000313" key="2">
    <source>
        <dbReference type="EMBL" id="HFG20481.1"/>
    </source>
</evidence>
<proteinExistence type="predicted"/>
<comment type="caution">
    <text evidence="2">The sequence shown here is derived from an EMBL/GenBank/DDBJ whole genome shotgun (WGS) entry which is preliminary data.</text>
</comment>
<evidence type="ECO:0000256" key="1">
    <source>
        <dbReference type="SAM" id="MobiDB-lite"/>
    </source>
</evidence>
<feature type="compositionally biased region" description="Basic residues" evidence="1">
    <location>
        <begin position="92"/>
        <end position="103"/>
    </location>
</feature>
<gene>
    <name evidence="2" type="ORF">ENS82_07130</name>
</gene>
<evidence type="ECO:0008006" key="3">
    <source>
        <dbReference type="Google" id="ProtNLM"/>
    </source>
</evidence>
<name>A0A7C3HRU6_MEIRU</name>